<organism evidence="1">
    <name type="scientific">hydrothermal vent metagenome</name>
    <dbReference type="NCBI Taxonomy" id="652676"/>
    <lineage>
        <taxon>unclassified sequences</taxon>
        <taxon>metagenomes</taxon>
        <taxon>ecological metagenomes</taxon>
    </lineage>
</organism>
<dbReference type="EMBL" id="UOFZ01000192">
    <property type="protein sequence ID" value="VAX14679.1"/>
    <property type="molecule type" value="Genomic_DNA"/>
</dbReference>
<evidence type="ECO:0000313" key="1">
    <source>
        <dbReference type="EMBL" id="VAX14679.1"/>
    </source>
</evidence>
<dbReference type="AlphaFoldDB" id="A0A3B1B8V6"/>
<sequence length="132" mass="15788">MPATVKKREIFFSEIPRNCNQAESALRMLENIQGILDLEIVDPLQLNVHYDIRYLCLADIEEVLTEVGFYLDNNLLLRLKRALYSYTEMTERANIGCHRCQNQSTRDIFIDRYQQQRHGCRDHRPSHWRDYL</sequence>
<reference evidence="1" key="1">
    <citation type="submission" date="2018-06" db="EMBL/GenBank/DDBJ databases">
        <authorList>
            <person name="Zhirakovskaya E."/>
        </authorList>
    </citation>
    <scope>NUCLEOTIDE SEQUENCE</scope>
</reference>
<gene>
    <name evidence="1" type="ORF">MNBD_GAMMA24-1873</name>
</gene>
<protein>
    <submittedName>
        <fullName evidence="1">Uncharacterized protein</fullName>
    </submittedName>
</protein>
<proteinExistence type="predicted"/>
<name>A0A3B1B8V6_9ZZZZ</name>
<accession>A0A3B1B8V6</accession>